<dbReference type="Gene3D" id="1.10.287.1260">
    <property type="match status" value="1"/>
</dbReference>
<dbReference type="GO" id="GO:0008381">
    <property type="term" value="F:mechanosensitive monoatomic ion channel activity"/>
    <property type="evidence" value="ECO:0007669"/>
    <property type="project" value="InterPro"/>
</dbReference>
<keyword evidence="1" id="KW-1133">Transmembrane helix</keyword>
<keyword evidence="1" id="KW-0472">Membrane</keyword>
<dbReference type="InterPro" id="IPR010920">
    <property type="entry name" value="LSM_dom_sf"/>
</dbReference>
<dbReference type="Proteomes" id="UP000199062">
    <property type="component" value="Unassembled WGS sequence"/>
</dbReference>
<evidence type="ECO:0000259" key="2">
    <source>
        <dbReference type="Pfam" id="PF00924"/>
    </source>
</evidence>
<dbReference type="AlphaFoldDB" id="A0A1I6LRP8"/>
<dbReference type="PANTHER" id="PTHR30221:SF1">
    <property type="entry name" value="SMALL-CONDUCTANCE MECHANOSENSITIVE CHANNEL"/>
    <property type="match status" value="1"/>
</dbReference>
<dbReference type="Pfam" id="PF05552">
    <property type="entry name" value="MS_channel_1st_1"/>
    <property type="match status" value="1"/>
</dbReference>
<dbReference type="PANTHER" id="PTHR30221">
    <property type="entry name" value="SMALL-CONDUCTANCE MECHANOSENSITIVE CHANNEL"/>
    <property type="match status" value="1"/>
</dbReference>
<dbReference type="InterPro" id="IPR045275">
    <property type="entry name" value="MscS_archaea/bacteria_type"/>
</dbReference>
<dbReference type="OrthoDB" id="252961at2157"/>
<accession>A0A1I6LRP8</accession>
<keyword evidence="1" id="KW-0812">Transmembrane</keyword>
<organism evidence="3 4">
    <name type="scientific">Halomicrobium zhouii</name>
    <dbReference type="NCBI Taxonomy" id="767519"/>
    <lineage>
        <taxon>Archaea</taxon>
        <taxon>Methanobacteriati</taxon>
        <taxon>Methanobacteriota</taxon>
        <taxon>Stenosarchaea group</taxon>
        <taxon>Halobacteria</taxon>
        <taxon>Halobacteriales</taxon>
        <taxon>Haloarculaceae</taxon>
        <taxon>Halomicrobium</taxon>
    </lineage>
</organism>
<dbReference type="InterPro" id="IPR008910">
    <property type="entry name" value="MSC_TM_helix"/>
</dbReference>
<evidence type="ECO:0000256" key="1">
    <source>
        <dbReference type="SAM" id="Phobius"/>
    </source>
</evidence>
<reference evidence="3 4" key="1">
    <citation type="submission" date="2016-10" db="EMBL/GenBank/DDBJ databases">
        <authorList>
            <person name="de Groot N.N."/>
        </authorList>
    </citation>
    <scope>NUCLEOTIDE SEQUENCE [LARGE SCALE GENOMIC DNA]</scope>
    <source>
        <strain evidence="3 4">CGMCC 1.10457</strain>
    </source>
</reference>
<dbReference type="GO" id="GO:0016020">
    <property type="term" value="C:membrane"/>
    <property type="evidence" value="ECO:0007669"/>
    <property type="project" value="InterPro"/>
</dbReference>
<dbReference type="RefSeq" id="WP_089817337.1">
    <property type="nucleotide sequence ID" value="NZ_FOZK01000003.1"/>
</dbReference>
<feature type="transmembrane region" description="Helical" evidence="1">
    <location>
        <begin position="20"/>
        <end position="42"/>
    </location>
</feature>
<dbReference type="EMBL" id="FOZK01000003">
    <property type="protein sequence ID" value="SFS06136.1"/>
    <property type="molecule type" value="Genomic_DNA"/>
</dbReference>
<proteinExistence type="predicted"/>
<feature type="transmembrane region" description="Helical" evidence="1">
    <location>
        <begin position="99"/>
        <end position="122"/>
    </location>
</feature>
<name>A0A1I6LRP8_9EURY</name>
<dbReference type="Pfam" id="PF00924">
    <property type="entry name" value="MS_channel_2nd"/>
    <property type="match status" value="1"/>
</dbReference>
<keyword evidence="4" id="KW-1185">Reference proteome</keyword>
<feature type="domain" description="Mechanosensitive ion channel MscS" evidence="2">
    <location>
        <begin position="112"/>
        <end position="152"/>
    </location>
</feature>
<evidence type="ECO:0000313" key="3">
    <source>
        <dbReference type="EMBL" id="SFS06136.1"/>
    </source>
</evidence>
<gene>
    <name evidence="3" type="ORF">SAMN05216559_2980</name>
</gene>
<dbReference type="STRING" id="767519.SAMN05216559_2980"/>
<feature type="transmembrane region" description="Helical" evidence="1">
    <location>
        <begin position="63"/>
        <end position="93"/>
    </location>
</feature>
<protein>
    <submittedName>
        <fullName evidence="3">Mechanosensitive ion channel</fullName>
    </submittedName>
</protein>
<evidence type="ECO:0000313" key="4">
    <source>
        <dbReference type="Proteomes" id="UP000199062"/>
    </source>
</evidence>
<sequence length="178" mass="18946">MVKSAVTQAFETFVADVVAAIPRLLTGLVFLVLGAIAIKVLMTVVRYFLRRAFPGESPVYRQFVATVVAAFLWFAVGLSFLSLVGLTVIAGALGTATGFLALGVSYALSGMLADAVAGVYLLRDPDFEPGDTVTVDDVTGEVVAIELRKTRLLVEGDTVVRANEAIEQEWRKDGHPAG</sequence>
<dbReference type="SUPFAM" id="SSF50182">
    <property type="entry name" value="Sm-like ribonucleoproteins"/>
    <property type="match status" value="1"/>
</dbReference>
<dbReference type="InterPro" id="IPR006685">
    <property type="entry name" value="MscS_channel_2nd"/>
</dbReference>